<dbReference type="InterPro" id="IPR043917">
    <property type="entry name" value="DUF5753"/>
</dbReference>
<comment type="caution">
    <text evidence="2">The sequence shown here is derived from an EMBL/GenBank/DDBJ whole genome shotgun (WGS) entry which is preliminary data.</text>
</comment>
<feature type="domain" description="DUF5753" evidence="1">
    <location>
        <begin position="1"/>
        <end position="158"/>
    </location>
</feature>
<proteinExistence type="predicted"/>
<name>A0ABQ3Z5G6_9ACTN</name>
<dbReference type="EMBL" id="BOML01000051">
    <property type="protein sequence ID" value="GIE05031.1"/>
    <property type="molecule type" value="Genomic_DNA"/>
</dbReference>
<dbReference type="Pfam" id="PF19054">
    <property type="entry name" value="DUF5753"/>
    <property type="match status" value="1"/>
</dbReference>
<reference evidence="2 3" key="1">
    <citation type="submission" date="2021-01" db="EMBL/GenBank/DDBJ databases">
        <title>Whole genome shotgun sequence of Actinoplanes durhamensis NBRC 14914.</title>
        <authorList>
            <person name="Komaki H."/>
            <person name="Tamura T."/>
        </authorList>
    </citation>
    <scope>NUCLEOTIDE SEQUENCE [LARGE SCALE GENOMIC DNA]</scope>
    <source>
        <strain evidence="2 3">NBRC 14914</strain>
    </source>
</reference>
<evidence type="ECO:0000313" key="2">
    <source>
        <dbReference type="EMBL" id="GIE05031.1"/>
    </source>
</evidence>
<dbReference type="Proteomes" id="UP000637628">
    <property type="component" value="Unassembled WGS sequence"/>
</dbReference>
<evidence type="ECO:0000313" key="3">
    <source>
        <dbReference type="Proteomes" id="UP000637628"/>
    </source>
</evidence>
<gene>
    <name evidence="2" type="ORF">Adu01nite_63810</name>
</gene>
<organism evidence="2 3">
    <name type="scientific">Paractinoplanes durhamensis</name>
    <dbReference type="NCBI Taxonomy" id="113563"/>
    <lineage>
        <taxon>Bacteria</taxon>
        <taxon>Bacillati</taxon>
        <taxon>Actinomycetota</taxon>
        <taxon>Actinomycetes</taxon>
        <taxon>Micromonosporales</taxon>
        <taxon>Micromonosporaceae</taxon>
        <taxon>Paractinoplanes</taxon>
    </lineage>
</organism>
<sequence>MVHGLLQTEDYAHALAETLNPSLSDAEVDRQVRIRMERQERVFAEDPPEVWVVLDEAVLRRQIGGRAVMAKQLDHLLRLPKRVLVQVVPFAGGGYPGTLGALTLFEFAEEVHTPVGYVESQAGNLYLEREDDLARANLAMNHIAAAALSKQESRELIASVARQLSEQ</sequence>
<evidence type="ECO:0000259" key="1">
    <source>
        <dbReference type="Pfam" id="PF19054"/>
    </source>
</evidence>
<keyword evidence="3" id="KW-1185">Reference proteome</keyword>
<accession>A0ABQ3Z5G6</accession>
<protein>
    <recommendedName>
        <fullName evidence="1">DUF5753 domain-containing protein</fullName>
    </recommendedName>
</protein>